<name>A0ABQ3E0Q2_9HYPH</name>
<reference evidence="2" key="1">
    <citation type="journal article" date="2019" name="Int. J. Syst. Evol. Microbiol.">
        <title>The Global Catalogue of Microorganisms (GCM) 10K type strain sequencing project: providing services to taxonomists for standard genome sequencing and annotation.</title>
        <authorList>
            <consortium name="The Broad Institute Genomics Platform"/>
            <consortium name="The Broad Institute Genome Sequencing Center for Infectious Disease"/>
            <person name="Wu L."/>
            <person name="Ma J."/>
        </authorList>
    </citation>
    <scope>NUCLEOTIDE SEQUENCE [LARGE SCALE GENOMIC DNA]</scope>
    <source>
        <strain evidence="2">KCTC 12861</strain>
    </source>
</reference>
<sequence>MSDTFKNEGTQDAMRSGIGPELQVVAAVASLNAFSAISNIAPNNPYMSFIRTGDYDAHTC</sequence>
<organism evidence="1 2">
    <name type="scientific">Pseudovibrio japonicus</name>
    <dbReference type="NCBI Taxonomy" id="366534"/>
    <lineage>
        <taxon>Bacteria</taxon>
        <taxon>Pseudomonadati</taxon>
        <taxon>Pseudomonadota</taxon>
        <taxon>Alphaproteobacteria</taxon>
        <taxon>Hyphomicrobiales</taxon>
        <taxon>Stappiaceae</taxon>
        <taxon>Pseudovibrio</taxon>
    </lineage>
</organism>
<proteinExistence type="predicted"/>
<dbReference type="Proteomes" id="UP000637980">
    <property type="component" value="Unassembled WGS sequence"/>
</dbReference>
<gene>
    <name evidence="1" type="ORF">GCM10007094_04730</name>
</gene>
<comment type="caution">
    <text evidence="1">The sequence shown here is derived from an EMBL/GenBank/DDBJ whole genome shotgun (WGS) entry which is preliminary data.</text>
</comment>
<accession>A0ABQ3E0Q2</accession>
<protein>
    <submittedName>
        <fullName evidence="1">Uncharacterized protein</fullName>
    </submittedName>
</protein>
<evidence type="ECO:0000313" key="2">
    <source>
        <dbReference type="Proteomes" id="UP000637980"/>
    </source>
</evidence>
<keyword evidence="2" id="KW-1185">Reference proteome</keyword>
<dbReference type="EMBL" id="BMXE01000001">
    <property type="protein sequence ID" value="GHB19838.1"/>
    <property type="molecule type" value="Genomic_DNA"/>
</dbReference>
<evidence type="ECO:0000313" key="1">
    <source>
        <dbReference type="EMBL" id="GHB19838.1"/>
    </source>
</evidence>